<keyword evidence="3" id="KW-1185">Reference proteome</keyword>
<evidence type="ECO:0000256" key="1">
    <source>
        <dbReference type="SAM" id="Phobius"/>
    </source>
</evidence>
<evidence type="ECO:0000313" key="2">
    <source>
        <dbReference type="EMBL" id="QDL36768.1"/>
    </source>
</evidence>
<name>A0A515D8N1_9BURK</name>
<feature type="transmembrane region" description="Helical" evidence="1">
    <location>
        <begin position="81"/>
        <end position="101"/>
    </location>
</feature>
<keyword evidence="1" id="KW-1133">Transmembrane helix</keyword>
<dbReference type="AlphaFoldDB" id="A0A515D8N1"/>
<organism evidence="2 3">
    <name type="scientific">Rhodoferax sediminis</name>
    <dbReference type="NCBI Taxonomy" id="2509614"/>
    <lineage>
        <taxon>Bacteria</taxon>
        <taxon>Pseudomonadati</taxon>
        <taxon>Pseudomonadota</taxon>
        <taxon>Betaproteobacteria</taxon>
        <taxon>Burkholderiales</taxon>
        <taxon>Comamonadaceae</taxon>
        <taxon>Rhodoferax</taxon>
    </lineage>
</organism>
<gene>
    <name evidence="2" type="ORF">EUB48_05240</name>
</gene>
<reference evidence="2 3" key="1">
    <citation type="submission" date="2019-01" db="EMBL/GenBank/DDBJ databases">
        <title>Genomic insights into a novel species Rhodoferax sp.</title>
        <authorList>
            <person name="Jin L."/>
        </authorList>
    </citation>
    <scope>NUCLEOTIDE SEQUENCE [LARGE SCALE GENOMIC DNA]</scope>
    <source>
        <strain evidence="2 3">CHu59-6-5</strain>
    </source>
</reference>
<protein>
    <recommendedName>
        <fullName evidence="4">Phage holin family protein</fullName>
    </recommendedName>
</protein>
<dbReference type="EMBL" id="CP035503">
    <property type="protein sequence ID" value="QDL36768.1"/>
    <property type="molecule type" value="Genomic_DNA"/>
</dbReference>
<proteinExistence type="predicted"/>
<sequence length="130" mass="13957">MTIMIHPLLHLVATQPHLLAEHAQAYAELVAAEIGAVSTRWRRRALLGMVGLCCLVAAMALAGMAWMLWAVVPIAQMPAPWVLIVAPLVPVIVAAGCLLAARGGDDDGTFDSLRHQLKDDMAMLREVSVL</sequence>
<dbReference type="OrthoDB" id="9154735at2"/>
<dbReference type="KEGG" id="rhf:EUB48_05240"/>
<feature type="transmembrane region" description="Helical" evidence="1">
    <location>
        <begin position="46"/>
        <end position="69"/>
    </location>
</feature>
<dbReference type="RefSeq" id="WP_142817930.1">
    <property type="nucleotide sequence ID" value="NZ_CP035503.1"/>
</dbReference>
<evidence type="ECO:0000313" key="3">
    <source>
        <dbReference type="Proteomes" id="UP000316798"/>
    </source>
</evidence>
<keyword evidence="1" id="KW-0812">Transmembrane</keyword>
<keyword evidence="1" id="KW-0472">Membrane</keyword>
<dbReference type="Proteomes" id="UP000316798">
    <property type="component" value="Chromosome"/>
</dbReference>
<evidence type="ECO:0008006" key="4">
    <source>
        <dbReference type="Google" id="ProtNLM"/>
    </source>
</evidence>
<accession>A0A515D8N1</accession>